<keyword evidence="3" id="KW-1185">Reference proteome</keyword>
<dbReference type="AlphaFoldDB" id="S0G4A9"/>
<feature type="transmembrane region" description="Helical" evidence="1">
    <location>
        <begin position="55"/>
        <end position="74"/>
    </location>
</feature>
<evidence type="ECO:0000256" key="1">
    <source>
        <dbReference type="SAM" id="Phobius"/>
    </source>
</evidence>
<dbReference type="OrthoDB" id="9787143at2"/>
<gene>
    <name evidence="2" type="ORF">Dpo_2c00920</name>
</gene>
<feature type="transmembrane region" description="Helical" evidence="1">
    <location>
        <begin position="12"/>
        <end position="35"/>
    </location>
</feature>
<organism evidence="2 3">
    <name type="scientific">Desulfotignum phosphitoxidans DSM 13687</name>
    <dbReference type="NCBI Taxonomy" id="1286635"/>
    <lineage>
        <taxon>Bacteria</taxon>
        <taxon>Pseudomonadati</taxon>
        <taxon>Thermodesulfobacteriota</taxon>
        <taxon>Desulfobacteria</taxon>
        <taxon>Desulfobacterales</taxon>
        <taxon>Desulfobacteraceae</taxon>
        <taxon>Desulfotignum</taxon>
    </lineage>
</organism>
<evidence type="ECO:0000313" key="3">
    <source>
        <dbReference type="Proteomes" id="UP000014216"/>
    </source>
</evidence>
<sequence length="158" mass="17542">MTDYFKGRRLIYGLILFFITLSGFAQMPIFARYYISDIPGLGWLAQFYVTHAMHYIMAALLLALGAYVGIDAVLSRKLSVSRQNPVNKGRLTGMAWVKIVSLAGLVVTGSVLVVKNLSGVFVSHNVIISLDLLHLFSCMVLLGATLYSKIRKRTWIAL</sequence>
<feature type="transmembrane region" description="Helical" evidence="1">
    <location>
        <begin position="126"/>
        <end position="147"/>
    </location>
</feature>
<protein>
    <recommendedName>
        <fullName evidence="4">FeS-binding protein</fullName>
    </recommendedName>
</protein>
<evidence type="ECO:0008006" key="4">
    <source>
        <dbReference type="Google" id="ProtNLM"/>
    </source>
</evidence>
<keyword evidence="1" id="KW-0472">Membrane</keyword>
<accession>S0G4A9</accession>
<dbReference type="EMBL" id="APJX01000002">
    <property type="protein sequence ID" value="EMS80404.1"/>
    <property type="molecule type" value="Genomic_DNA"/>
</dbReference>
<keyword evidence="1" id="KW-0812">Transmembrane</keyword>
<comment type="caution">
    <text evidence="2">The sequence shown here is derived from an EMBL/GenBank/DDBJ whole genome shotgun (WGS) entry which is preliminary data.</text>
</comment>
<reference evidence="2 3" key="1">
    <citation type="journal article" date="2013" name="Genome Announc.">
        <title>Draft Genome Sequence of Desulfotignum phosphitoxidans DSM 13687 Strain FiPS-3.</title>
        <authorList>
            <person name="Poehlein A."/>
            <person name="Daniel R."/>
            <person name="Simeonova D.D."/>
        </authorList>
    </citation>
    <scope>NUCLEOTIDE SEQUENCE [LARGE SCALE GENOMIC DNA]</scope>
    <source>
        <strain evidence="2 3">DSM 13687</strain>
    </source>
</reference>
<dbReference type="Proteomes" id="UP000014216">
    <property type="component" value="Unassembled WGS sequence"/>
</dbReference>
<evidence type="ECO:0000313" key="2">
    <source>
        <dbReference type="EMBL" id="EMS80404.1"/>
    </source>
</evidence>
<feature type="transmembrane region" description="Helical" evidence="1">
    <location>
        <begin position="95"/>
        <end position="114"/>
    </location>
</feature>
<proteinExistence type="predicted"/>
<dbReference type="PATRIC" id="fig|1286635.3.peg.1062"/>
<keyword evidence="1" id="KW-1133">Transmembrane helix</keyword>
<dbReference type="RefSeq" id="WP_006964645.1">
    <property type="nucleotide sequence ID" value="NZ_APJX01000002.1"/>
</dbReference>
<name>S0G4A9_9BACT</name>